<feature type="non-terminal residue" evidence="1">
    <location>
        <position position="121"/>
    </location>
</feature>
<sequence>LIPSLKSDSFSRGITTIIDTIHENNGLDRLPSCKGMQMEGKCRTVTVNRMSLRRLLHVHGRGVPRGPSSWDLIDAVKFRSARHQPSCWAAGPAVSLPAPAKPVASTGVDDLELFRDPWRPG</sequence>
<reference evidence="1 2" key="1">
    <citation type="submission" date="2018-02" db="EMBL/GenBank/DDBJ databases">
        <title>Fusarium culmorum secondary metabolites in fungal-bacterial-plant interactions.</title>
        <authorList>
            <person name="Schmidt R."/>
        </authorList>
    </citation>
    <scope>NUCLEOTIDE SEQUENCE [LARGE SCALE GENOMIC DNA]</scope>
    <source>
        <strain evidence="1 2">PV</strain>
    </source>
</reference>
<dbReference type="AlphaFoldDB" id="A0A2T4GP49"/>
<organism evidence="1 2">
    <name type="scientific">Fusarium culmorum</name>
    <dbReference type="NCBI Taxonomy" id="5516"/>
    <lineage>
        <taxon>Eukaryota</taxon>
        <taxon>Fungi</taxon>
        <taxon>Dikarya</taxon>
        <taxon>Ascomycota</taxon>
        <taxon>Pezizomycotina</taxon>
        <taxon>Sordariomycetes</taxon>
        <taxon>Hypocreomycetidae</taxon>
        <taxon>Hypocreales</taxon>
        <taxon>Nectriaceae</taxon>
        <taxon>Fusarium</taxon>
    </lineage>
</organism>
<comment type="caution">
    <text evidence="1">The sequence shown here is derived from an EMBL/GenBank/DDBJ whole genome shotgun (WGS) entry which is preliminary data.</text>
</comment>
<name>A0A2T4GP49_FUSCU</name>
<gene>
    <name evidence="1" type="ORF">FCULG_00000737</name>
</gene>
<keyword evidence="2" id="KW-1185">Reference proteome</keyword>
<proteinExistence type="predicted"/>
<dbReference type="Proteomes" id="UP000241587">
    <property type="component" value="Unassembled WGS sequence"/>
</dbReference>
<feature type="non-terminal residue" evidence="1">
    <location>
        <position position="1"/>
    </location>
</feature>
<protein>
    <submittedName>
        <fullName evidence="1">Uncharacterized protein</fullName>
    </submittedName>
</protein>
<dbReference type="OrthoDB" id="10539337at2759"/>
<accession>A0A2T4GP49</accession>
<evidence type="ECO:0000313" key="2">
    <source>
        <dbReference type="Proteomes" id="UP000241587"/>
    </source>
</evidence>
<dbReference type="EMBL" id="PVEM01000012">
    <property type="protein sequence ID" value="PTD05342.1"/>
    <property type="molecule type" value="Genomic_DNA"/>
</dbReference>
<evidence type="ECO:0000313" key="1">
    <source>
        <dbReference type="EMBL" id="PTD05342.1"/>
    </source>
</evidence>